<comment type="caution">
    <text evidence="1">The sequence shown here is derived from an EMBL/GenBank/DDBJ whole genome shotgun (WGS) entry which is preliminary data.</text>
</comment>
<gene>
    <name evidence="1" type="ORF">ACFSE1_15030</name>
</gene>
<proteinExistence type="predicted"/>
<accession>A0ABW4M6J6</accession>
<evidence type="ECO:0000313" key="1">
    <source>
        <dbReference type="EMBL" id="MFD1746787.1"/>
    </source>
</evidence>
<evidence type="ECO:0008006" key="3">
    <source>
        <dbReference type="Google" id="ProtNLM"/>
    </source>
</evidence>
<dbReference type="EMBL" id="JBHUEQ010000026">
    <property type="protein sequence ID" value="MFD1746787.1"/>
    <property type="molecule type" value="Genomic_DNA"/>
</dbReference>
<sequence length="73" mass="8285">MEKCFDIIPHSTGWVYVRDGRVSASYPSYALALKAARLHAEQEVDTLKRIVFRRQEVNGQMTRVVPNNSLGHA</sequence>
<protein>
    <recommendedName>
        <fullName evidence="3">DUF2188 domain-containing protein</fullName>
    </recommendedName>
</protein>
<organism evidence="1 2">
    <name type="scientific">Rhizobium helianthi</name>
    <dbReference type="NCBI Taxonomy" id="1132695"/>
    <lineage>
        <taxon>Bacteria</taxon>
        <taxon>Pseudomonadati</taxon>
        <taxon>Pseudomonadota</taxon>
        <taxon>Alphaproteobacteria</taxon>
        <taxon>Hyphomicrobiales</taxon>
        <taxon>Rhizobiaceae</taxon>
        <taxon>Rhizobium/Agrobacterium group</taxon>
        <taxon>Rhizobium</taxon>
    </lineage>
</organism>
<keyword evidence="2" id="KW-1185">Reference proteome</keyword>
<evidence type="ECO:0000313" key="2">
    <source>
        <dbReference type="Proteomes" id="UP001597322"/>
    </source>
</evidence>
<name>A0ABW4M6J6_9HYPH</name>
<reference evidence="2" key="1">
    <citation type="journal article" date="2019" name="Int. J. Syst. Evol. Microbiol.">
        <title>The Global Catalogue of Microorganisms (GCM) 10K type strain sequencing project: providing services to taxonomists for standard genome sequencing and annotation.</title>
        <authorList>
            <consortium name="The Broad Institute Genomics Platform"/>
            <consortium name="The Broad Institute Genome Sequencing Center for Infectious Disease"/>
            <person name="Wu L."/>
            <person name="Ma J."/>
        </authorList>
    </citation>
    <scope>NUCLEOTIDE SEQUENCE [LARGE SCALE GENOMIC DNA]</scope>
    <source>
        <strain evidence="2">CG52</strain>
    </source>
</reference>
<dbReference type="Proteomes" id="UP001597322">
    <property type="component" value="Unassembled WGS sequence"/>
</dbReference>
<dbReference type="RefSeq" id="WP_377403025.1">
    <property type="nucleotide sequence ID" value="NZ_JBHUEQ010000026.1"/>
</dbReference>